<dbReference type="SUPFAM" id="SSF52540">
    <property type="entry name" value="P-loop containing nucleoside triphosphate hydrolases"/>
    <property type="match status" value="1"/>
</dbReference>
<dbReference type="InterPro" id="IPR002078">
    <property type="entry name" value="Sigma_54_int"/>
</dbReference>
<protein>
    <submittedName>
        <fullName evidence="7">Transcriptional regulator</fullName>
    </submittedName>
</protein>
<sequence length="451" mass="49625">MELNAAARAAFDAMREGITIIDTEGRIVFGNRAYRDFLNKEAGGDIGEIEGYRLRDLRPGARLPDVLEAGAPILHITRQEIQDFYFVNLYPIYQDGVLAGGLSVVTFLEDAYQTREELEAMERRSRQVLRSISRANGAKYTFDDIVAVTSAAAQVKALAEKIAATDATVLLESESGTGKELYAQAIHNHSPRREGVFVAINCSNFNPNMLESELFGYVEGAFTGAKKGGKLGLFEAAAGGTLFLDEISEMDLALQAKLLRALQERKVRPVGGVKELNTDVRVIAACNANLPDYVAQGRFRKDLYYRLSTFPVHIPPLRERPGDIPALADAILDDLSRKLHRSFSLTGDAVSRLQAHDWPGNVRELRNVLEFSAYLSSSGIITEESLPDSLPHDPQSAPLLTLAQRTRAFEKREISRLLEQNGSSLEGKKKTAAQLGISLASLYNKLKASEI</sequence>
<dbReference type="InterPro" id="IPR000014">
    <property type="entry name" value="PAS"/>
</dbReference>
<evidence type="ECO:0000256" key="4">
    <source>
        <dbReference type="ARBA" id="ARBA00023125"/>
    </source>
</evidence>
<dbReference type="Gene3D" id="3.30.450.20">
    <property type="entry name" value="PAS domain"/>
    <property type="match status" value="1"/>
</dbReference>
<dbReference type="RefSeq" id="WP_082636099.1">
    <property type="nucleotide sequence ID" value="NZ_CP011307.1"/>
</dbReference>
<dbReference type="AlphaFoldDB" id="A0A0S2W6T2"/>
<proteinExistence type="predicted"/>
<dbReference type="PANTHER" id="PTHR32071">
    <property type="entry name" value="TRANSCRIPTIONAL REGULATORY PROTEIN"/>
    <property type="match status" value="1"/>
</dbReference>
<dbReference type="EMBL" id="CP011307">
    <property type="protein sequence ID" value="ALP95060.1"/>
    <property type="molecule type" value="Genomic_DNA"/>
</dbReference>
<dbReference type="Gene3D" id="3.40.50.300">
    <property type="entry name" value="P-loop containing nucleotide triphosphate hydrolases"/>
    <property type="match status" value="1"/>
</dbReference>
<dbReference type="Pfam" id="PF00158">
    <property type="entry name" value="Sigma54_activat"/>
    <property type="match status" value="1"/>
</dbReference>
<dbReference type="PROSITE" id="PS00676">
    <property type="entry name" value="SIGMA54_INTERACT_2"/>
    <property type="match status" value="1"/>
</dbReference>
<reference evidence="8" key="2">
    <citation type="submission" date="2015-04" db="EMBL/GenBank/DDBJ databases">
        <title>A butyrogenic pathway from the amino acid lysine in a human gut commensal.</title>
        <authorList>
            <person name="de Vos W.M."/>
            <person name="Bui N.T.P."/>
            <person name="Plugge C.M."/>
            <person name="Ritari J."/>
        </authorList>
    </citation>
    <scope>NUCLEOTIDE SEQUENCE [LARGE SCALE GENOMIC DNA]</scope>
    <source>
        <strain evidence="8">AF211</strain>
    </source>
</reference>
<dbReference type="Pfam" id="PF13188">
    <property type="entry name" value="PAS_8"/>
    <property type="match status" value="1"/>
</dbReference>
<gene>
    <name evidence="7" type="ORF">IB211_02669</name>
</gene>
<dbReference type="PATRIC" id="fig|1297617.4.peg.2747"/>
<dbReference type="GO" id="GO:0003677">
    <property type="term" value="F:DNA binding"/>
    <property type="evidence" value="ECO:0007669"/>
    <property type="project" value="UniProtKB-KW"/>
</dbReference>
<dbReference type="Pfam" id="PF25601">
    <property type="entry name" value="AAA_lid_14"/>
    <property type="match status" value="1"/>
</dbReference>
<dbReference type="SUPFAM" id="SSF55785">
    <property type="entry name" value="PYP-like sensor domain (PAS domain)"/>
    <property type="match status" value="1"/>
</dbReference>
<feature type="domain" description="Sigma-54 factor interaction" evidence="6">
    <location>
        <begin position="145"/>
        <end position="374"/>
    </location>
</feature>
<dbReference type="InterPro" id="IPR058031">
    <property type="entry name" value="AAA_lid_NorR"/>
</dbReference>
<dbReference type="CDD" id="cd00009">
    <property type="entry name" value="AAA"/>
    <property type="match status" value="1"/>
</dbReference>
<dbReference type="InterPro" id="IPR035965">
    <property type="entry name" value="PAS-like_dom_sf"/>
</dbReference>
<name>A0A0S2W6T2_9FIRM</name>
<keyword evidence="5" id="KW-0804">Transcription</keyword>
<dbReference type="PROSITE" id="PS00688">
    <property type="entry name" value="SIGMA54_INTERACT_3"/>
    <property type="match status" value="1"/>
</dbReference>
<keyword evidence="3" id="KW-0805">Transcription regulation</keyword>
<dbReference type="GO" id="GO:0005524">
    <property type="term" value="F:ATP binding"/>
    <property type="evidence" value="ECO:0007669"/>
    <property type="project" value="UniProtKB-KW"/>
</dbReference>
<keyword evidence="4" id="KW-0238">DNA-binding</keyword>
<dbReference type="STRING" id="1297617.IB211_02669"/>
<dbReference type="Gene3D" id="1.10.8.60">
    <property type="match status" value="1"/>
</dbReference>
<dbReference type="PROSITE" id="PS50045">
    <property type="entry name" value="SIGMA54_INTERACT_4"/>
    <property type="match status" value="1"/>
</dbReference>
<dbReference type="Proteomes" id="UP000064844">
    <property type="component" value="Chromosome"/>
</dbReference>
<keyword evidence="1" id="KW-0547">Nucleotide-binding</keyword>
<dbReference type="InterPro" id="IPR027417">
    <property type="entry name" value="P-loop_NTPase"/>
</dbReference>
<evidence type="ECO:0000256" key="5">
    <source>
        <dbReference type="ARBA" id="ARBA00023163"/>
    </source>
</evidence>
<dbReference type="InterPro" id="IPR025944">
    <property type="entry name" value="Sigma_54_int_dom_CS"/>
</dbReference>
<evidence type="ECO:0000313" key="8">
    <source>
        <dbReference type="Proteomes" id="UP000064844"/>
    </source>
</evidence>
<evidence type="ECO:0000256" key="2">
    <source>
        <dbReference type="ARBA" id="ARBA00022840"/>
    </source>
</evidence>
<accession>A0A0S2W6T2</accession>
<keyword evidence="8" id="KW-1185">Reference proteome</keyword>
<evidence type="ECO:0000259" key="6">
    <source>
        <dbReference type="PROSITE" id="PS50045"/>
    </source>
</evidence>
<dbReference type="InterPro" id="IPR025943">
    <property type="entry name" value="Sigma_54_int_dom_ATP-bd_2"/>
</dbReference>
<dbReference type="GO" id="GO:0006355">
    <property type="term" value="P:regulation of DNA-templated transcription"/>
    <property type="evidence" value="ECO:0007669"/>
    <property type="project" value="InterPro"/>
</dbReference>
<evidence type="ECO:0000313" key="7">
    <source>
        <dbReference type="EMBL" id="ALP95060.1"/>
    </source>
</evidence>
<keyword evidence="2" id="KW-0067">ATP-binding</keyword>
<dbReference type="eggNOG" id="COG3829">
    <property type="taxonomic scope" value="Bacteria"/>
</dbReference>
<dbReference type="InterPro" id="IPR003593">
    <property type="entry name" value="AAA+_ATPase"/>
</dbReference>
<reference evidence="7 8" key="1">
    <citation type="journal article" date="2015" name="Nat. Commun.">
        <title>Production of butyrate from lysine and the Amadori product fructoselysine by a human gut commensal.</title>
        <authorList>
            <person name="Bui T.P."/>
            <person name="Ritari J."/>
            <person name="Boeren S."/>
            <person name="de Waard P."/>
            <person name="Plugge C.M."/>
            <person name="de Vos W.M."/>
        </authorList>
    </citation>
    <scope>NUCLEOTIDE SEQUENCE [LARGE SCALE GENOMIC DNA]</scope>
    <source>
        <strain evidence="7 8">AF211</strain>
    </source>
</reference>
<evidence type="ECO:0000256" key="3">
    <source>
        <dbReference type="ARBA" id="ARBA00023015"/>
    </source>
</evidence>
<organism evidence="7 8">
    <name type="scientific">Intestinimonas butyriciproducens</name>
    <dbReference type="NCBI Taxonomy" id="1297617"/>
    <lineage>
        <taxon>Bacteria</taxon>
        <taxon>Bacillati</taxon>
        <taxon>Bacillota</taxon>
        <taxon>Clostridia</taxon>
        <taxon>Eubacteriales</taxon>
        <taxon>Intestinimonas</taxon>
    </lineage>
</organism>
<evidence type="ECO:0000256" key="1">
    <source>
        <dbReference type="ARBA" id="ARBA00022741"/>
    </source>
</evidence>
<dbReference type="KEGG" id="ibu:IB211_02669"/>
<dbReference type="FunFam" id="3.40.50.300:FF:000006">
    <property type="entry name" value="DNA-binding transcriptional regulator NtrC"/>
    <property type="match status" value="1"/>
</dbReference>
<dbReference type="SMART" id="SM00382">
    <property type="entry name" value="AAA"/>
    <property type="match status" value="1"/>
</dbReference>
<dbReference type="Gene3D" id="1.10.10.60">
    <property type="entry name" value="Homeodomain-like"/>
    <property type="match status" value="1"/>
</dbReference>